<sequence>MDEQTRQLVDSIHLDPADDGTATAVDDRTLTAFHLNRTAYLVTDALRSPRTAEQLASVLAAAVGCATEKATAPVAVLLAELAELGWIGPASR</sequence>
<dbReference type="Proteomes" id="UP001271792">
    <property type="component" value="Unassembled WGS sequence"/>
</dbReference>
<dbReference type="InterPro" id="IPR008792">
    <property type="entry name" value="PQQD"/>
</dbReference>
<gene>
    <name evidence="1" type="ORF">SK571_40490</name>
</gene>
<evidence type="ECO:0000313" key="1">
    <source>
        <dbReference type="EMBL" id="MDX8055693.1"/>
    </source>
</evidence>
<accession>A0ABU4U5S4</accession>
<name>A0ABU4U5S4_9PSEU</name>
<organism evidence="1 2">
    <name type="scientific">Lentzea kristufekii</name>
    <dbReference type="NCBI Taxonomy" id="3095430"/>
    <lineage>
        <taxon>Bacteria</taxon>
        <taxon>Bacillati</taxon>
        <taxon>Actinomycetota</taxon>
        <taxon>Actinomycetes</taxon>
        <taxon>Pseudonocardiales</taxon>
        <taxon>Pseudonocardiaceae</taxon>
        <taxon>Lentzea</taxon>
    </lineage>
</organism>
<dbReference type="InterPro" id="IPR041881">
    <property type="entry name" value="PqqD_sf"/>
</dbReference>
<reference evidence="1 2" key="1">
    <citation type="submission" date="2023-11" db="EMBL/GenBank/DDBJ databases">
        <title>Lentzea sokolovensis, sp. nov., Lentzea kristufkii, sp. nov., and Lentzea miocenensis, sp. nov., rare actinobacteria from Sokolov Coal Basin, Miocene lacustrine sediment, Czech Republic.</title>
        <authorList>
            <person name="Lara A."/>
            <person name="Kotroba L."/>
            <person name="Nouioui I."/>
            <person name="Neumann-Schaal M."/>
            <person name="Mast Y."/>
            <person name="Chronakova A."/>
        </authorList>
    </citation>
    <scope>NUCLEOTIDE SEQUENCE [LARGE SCALE GENOMIC DNA]</scope>
    <source>
        <strain evidence="1 2">BCCO 10_0798</strain>
    </source>
</reference>
<protein>
    <submittedName>
        <fullName evidence="1">PqqD family protein</fullName>
    </submittedName>
</protein>
<dbReference type="Gene3D" id="1.10.10.1150">
    <property type="entry name" value="Coenzyme PQQ synthesis protein D (PqqD)"/>
    <property type="match status" value="1"/>
</dbReference>
<evidence type="ECO:0000313" key="2">
    <source>
        <dbReference type="Proteomes" id="UP001271792"/>
    </source>
</evidence>
<proteinExistence type="predicted"/>
<comment type="caution">
    <text evidence="1">The sequence shown here is derived from an EMBL/GenBank/DDBJ whole genome shotgun (WGS) entry which is preliminary data.</text>
</comment>
<dbReference type="EMBL" id="JAXAVV010000031">
    <property type="protein sequence ID" value="MDX8055693.1"/>
    <property type="molecule type" value="Genomic_DNA"/>
</dbReference>
<keyword evidence="2" id="KW-1185">Reference proteome</keyword>
<dbReference type="Pfam" id="PF05402">
    <property type="entry name" value="PqqD"/>
    <property type="match status" value="1"/>
</dbReference>
<dbReference type="RefSeq" id="WP_319989417.1">
    <property type="nucleotide sequence ID" value="NZ_JAXAVV010000031.1"/>
</dbReference>